<gene>
    <name evidence="3" type="ORF">ARMOST_14128</name>
</gene>
<reference evidence="4" key="1">
    <citation type="journal article" date="2017" name="Nat. Ecol. Evol.">
        <title>Genome expansion and lineage-specific genetic innovations in the forest pathogenic fungi Armillaria.</title>
        <authorList>
            <person name="Sipos G."/>
            <person name="Prasanna A.N."/>
            <person name="Walter M.C."/>
            <person name="O'Connor E."/>
            <person name="Balint B."/>
            <person name="Krizsan K."/>
            <person name="Kiss B."/>
            <person name="Hess J."/>
            <person name="Varga T."/>
            <person name="Slot J."/>
            <person name="Riley R."/>
            <person name="Boka B."/>
            <person name="Rigling D."/>
            <person name="Barry K."/>
            <person name="Lee J."/>
            <person name="Mihaltcheva S."/>
            <person name="LaButti K."/>
            <person name="Lipzen A."/>
            <person name="Waldron R."/>
            <person name="Moloney N.M."/>
            <person name="Sperisen C."/>
            <person name="Kredics L."/>
            <person name="Vagvoelgyi C."/>
            <person name="Patrignani A."/>
            <person name="Fitzpatrick D."/>
            <person name="Nagy I."/>
            <person name="Doyle S."/>
            <person name="Anderson J.B."/>
            <person name="Grigoriev I.V."/>
            <person name="Gueldener U."/>
            <person name="Muensterkoetter M."/>
            <person name="Nagy L.G."/>
        </authorList>
    </citation>
    <scope>NUCLEOTIDE SEQUENCE [LARGE SCALE GENOMIC DNA]</scope>
    <source>
        <strain evidence="4">C18/9</strain>
    </source>
</reference>
<dbReference type="AlphaFoldDB" id="A0A284RPR6"/>
<keyword evidence="4" id="KW-1185">Reference proteome</keyword>
<feature type="transmembrane region" description="Helical" evidence="2">
    <location>
        <begin position="83"/>
        <end position="106"/>
    </location>
</feature>
<feature type="compositionally biased region" description="Basic and acidic residues" evidence="1">
    <location>
        <begin position="325"/>
        <end position="336"/>
    </location>
</feature>
<dbReference type="EMBL" id="FUEG01000012">
    <property type="protein sequence ID" value="SJL10734.1"/>
    <property type="molecule type" value="Genomic_DNA"/>
</dbReference>
<protein>
    <submittedName>
        <fullName evidence="3">Uncharacterized protein</fullName>
    </submittedName>
</protein>
<sequence>MSSRPPPPQGAPPSYAFVTRVYQRNLRPVVLLCAFLSALWALFSCVHSSVAASVRTDPAHLVVLFIGNFRSISVAKDQGLGSLVTFGIVLGVLHMGIFVCELFGMFAAYTQRLPLIRIYAYLSALATLIVFAAGLVQVIIHFSLKNDIINECSTFSTDQDVLYYPFGFWGPVSHDTISAGEAQDWCRNAWDHDSWADIVTLIVTLILAGMFNALAFAYYRQALDPTSVVNALRAPSNQLRAGAFPSHYNPPYNASVPNLGYGYNMPYAGGPFPQQPYQSAPAYAPPPGPPPHMEDSKPPGYIGGDGKGAFAAEKEDNPFADFDDGPSRREPERDVTSARLPQAGNPFR</sequence>
<dbReference type="Proteomes" id="UP000219338">
    <property type="component" value="Unassembled WGS sequence"/>
</dbReference>
<feature type="transmembrane region" description="Helical" evidence="2">
    <location>
        <begin position="198"/>
        <end position="219"/>
    </location>
</feature>
<feature type="region of interest" description="Disordered" evidence="1">
    <location>
        <begin position="276"/>
        <end position="348"/>
    </location>
</feature>
<organism evidence="3 4">
    <name type="scientific">Armillaria ostoyae</name>
    <name type="common">Armillaria root rot fungus</name>
    <dbReference type="NCBI Taxonomy" id="47428"/>
    <lineage>
        <taxon>Eukaryota</taxon>
        <taxon>Fungi</taxon>
        <taxon>Dikarya</taxon>
        <taxon>Basidiomycota</taxon>
        <taxon>Agaricomycotina</taxon>
        <taxon>Agaricomycetes</taxon>
        <taxon>Agaricomycetidae</taxon>
        <taxon>Agaricales</taxon>
        <taxon>Marasmiineae</taxon>
        <taxon>Physalacriaceae</taxon>
        <taxon>Armillaria</taxon>
    </lineage>
</organism>
<evidence type="ECO:0000313" key="3">
    <source>
        <dbReference type="EMBL" id="SJL10734.1"/>
    </source>
</evidence>
<feature type="transmembrane region" description="Helical" evidence="2">
    <location>
        <begin position="118"/>
        <end position="140"/>
    </location>
</feature>
<accession>A0A284RPR6</accession>
<proteinExistence type="predicted"/>
<evidence type="ECO:0000256" key="1">
    <source>
        <dbReference type="SAM" id="MobiDB-lite"/>
    </source>
</evidence>
<evidence type="ECO:0000256" key="2">
    <source>
        <dbReference type="SAM" id="Phobius"/>
    </source>
</evidence>
<dbReference type="OMA" id="AWDHDSW"/>
<evidence type="ECO:0000313" key="4">
    <source>
        <dbReference type="Proteomes" id="UP000219338"/>
    </source>
</evidence>
<keyword evidence="2" id="KW-0812">Transmembrane</keyword>
<dbReference type="OrthoDB" id="3352285at2759"/>
<keyword evidence="2" id="KW-0472">Membrane</keyword>
<keyword evidence="2" id="KW-1133">Transmembrane helix</keyword>
<name>A0A284RPR6_ARMOS</name>